<keyword evidence="4" id="KW-1185">Reference proteome</keyword>
<proteinExistence type="predicted"/>
<feature type="region of interest" description="Disordered" evidence="1">
    <location>
        <begin position="173"/>
        <end position="247"/>
    </location>
</feature>
<evidence type="ECO:0000313" key="3">
    <source>
        <dbReference type="EMBL" id="MBW0127145.1"/>
    </source>
</evidence>
<evidence type="ECO:0000313" key="4">
    <source>
        <dbReference type="Proteomes" id="UP000694300"/>
    </source>
</evidence>
<dbReference type="Proteomes" id="UP000694300">
    <property type="component" value="Unassembled WGS sequence"/>
</dbReference>
<comment type="caution">
    <text evidence="3">The sequence shown here is derived from an EMBL/GenBank/DDBJ whole genome shotgun (WGS) entry which is preliminary data.</text>
</comment>
<dbReference type="InterPro" id="IPR006311">
    <property type="entry name" value="TAT_signal"/>
</dbReference>
<dbReference type="RefSeq" id="WP_218595391.1">
    <property type="nucleotide sequence ID" value="NZ_JADQDE010000085.1"/>
</dbReference>
<keyword evidence="2" id="KW-0812">Transmembrane</keyword>
<feature type="transmembrane region" description="Helical" evidence="2">
    <location>
        <begin position="35"/>
        <end position="57"/>
    </location>
</feature>
<accession>A0ABS6U4I0</accession>
<name>A0ABS6U4I0_9PSEU</name>
<feature type="compositionally biased region" description="Gly residues" evidence="1">
    <location>
        <begin position="197"/>
        <end position="209"/>
    </location>
</feature>
<evidence type="ECO:0000256" key="1">
    <source>
        <dbReference type="SAM" id="MobiDB-lite"/>
    </source>
</evidence>
<keyword evidence="2" id="KW-1133">Transmembrane helix</keyword>
<protein>
    <submittedName>
        <fullName evidence="3">Uncharacterized protein</fullName>
    </submittedName>
</protein>
<sequence length="247" mass="25777">MTRLDEIPTASQPPAAAVPSAVVARIRAVRPSRRTVLRGLVIAAAAAALVPLDWFLVRREAAAQSTEGDDKAEHMGCKPESYREEADNWPSTGTAVCYGGWRRGGFPCSNGYHREGSYTDGPDSYESTRVTQSCHGRNAWRWNGYRCSDATTTVVYADGTDYRGITIAACPVPAGSPANTPEPDPPADTSDRSGDSGSRGGDSGSGGSGRSDDDGQSDSGRSDSDSDNDNGGGGLLSGLGARFPAGR</sequence>
<evidence type="ECO:0000256" key="2">
    <source>
        <dbReference type="SAM" id="Phobius"/>
    </source>
</evidence>
<gene>
    <name evidence="3" type="ORF">I4I82_05560</name>
</gene>
<organism evidence="3 4">
    <name type="scientific">Pseudonocardia oceani</name>
    <dbReference type="NCBI Taxonomy" id="2792013"/>
    <lineage>
        <taxon>Bacteria</taxon>
        <taxon>Bacillati</taxon>
        <taxon>Actinomycetota</taxon>
        <taxon>Actinomycetes</taxon>
        <taxon>Pseudonocardiales</taxon>
        <taxon>Pseudonocardiaceae</taxon>
        <taxon>Pseudonocardia</taxon>
    </lineage>
</organism>
<dbReference type="EMBL" id="JADQDF010000001">
    <property type="protein sequence ID" value="MBW0127145.1"/>
    <property type="molecule type" value="Genomic_DNA"/>
</dbReference>
<keyword evidence="2" id="KW-0472">Membrane</keyword>
<dbReference type="PROSITE" id="PS51318">
    <property type="entry name" value="TAT"/>
    <property type="match status" value="1"/>
</dbReference>
<reference evidence="3 4" key="1">
    <citation type="submission" date="2020-11" db="EMBL/GenBank/DDBJ databases">
        <title>Pseudonocardia abyssalis sp. nov. and Pseudonocardia oceani sp. nov., description and phylogenomic analysis of two novel actinomycetes isolated from the deep Southern Ocean.</title>
        <authorList>
            <person name="Parra J."/>
        </authorList>
    </citation>
    <scope>NUCLEOTIDE SEQUENCE [LARGE SCALE GENOMIC DNA]</scope>
    <source>
        <strain evidence="4">KRD185</strain>
    </source>
</reference>